<sequence length="66" mass="7584">MFNHFLRNIKLLQNVKQLVLGNPTANMDSCVGSILLLYHMIQFNIPTSSSINYYNSQSFRSLFQDG</sequence>
<protein>
    <submittedName>
        <fullName evidence="1">Uncharacterized protein</fullName>
    </submittedName>
</protein>
<accession>A0A8S1R924</accession>
<dbReference type="EMBL" id="CAJJDN010000147">
    <property type="protein sequence ID" value="CAD8123833.1"/>
    <property type="molecule type" value="Genomic_DNA"/>
</dbReference>
<dbReference type="AlphaFoldDB" id="A0A8S1R924"/>
<keyword evidence="2" id="KW-1185">Reference proteome</keyword>
<organism evidence="1 2">
    <name type="scientific">Paramecium sonneborni</name>
    <dbReference type="NCBI Taxonomy" id="65129"/>
    <lineage>
        <taxon>Eukaryota</taxon>
        <taxon>Sar</taxon>
        <taxon>Alveolata</taxon>
        <taxon>Ciliophora</taxon>
        <taxon>Intramacronucleata</taxon>
        <taxon>Oligohymenophorea</taxon>
        <taxon>Peniculida</taxon>
        <taxon>Parameciidae</taxon>
        <taxon>Paramecium</taxon>
    </lineage>
</organism>
<comment type="caution">
    <text evidence="1">The sequence shown here is derived from an EMBL/GenBank/DDBJ whole genome shotgun (WGS) entry which is preliminary data.</text>
</comment>
<dbReference type="OrthoDB" id="374045at2759"/>
<dbReference type="Proteomes" id="UP000692954">
    <property type="component" value="Unassembled WGS sequence"/>
</dbReference>
<gene>
    <name evidence="1" type="ORF">PSON_ATCC_30995.1.T1470109</name>
</gene>
<evidence type="ECO:0000313" key="2">
    <source>
        <dbReference type="Proteomes" id="UP000692954"/>
    </source>
</evidence>
<name>A0A8S1R924_9CILI</name>
<proteinExistence type="predicted"/>
<reference evidence="1" key="1">
    <citation type="submission" date="2021-01" db="EMBL/GenBank/DDBJ databases">
        <authorList>
            <consortium name="Genoscope - CEA"/>
            <person name="William W."/>
        </authorList>
    </citation>
    <scope>NUCLEOTIDE SEQUENCE</scope>
</reference>
<evidence type="ECO:0000313" key="1">
    <source>
        <dbReference type="EMBL" id="CAD8123833.1"/>
    </source>
</evidence>